<name>F8N4W1_NEUT8</name>
<dbReference type="KEGG" id="nte:NEUTE1DRAFT118914"/>
<dbReference type="HOGENOM" id="CLU_2740665_0_0_1"/>
<keyword evidence="2" id="KW-1185">Reference proteome</keyword>
<dbReference type="RefSeq" id="XP_009856381.1">
    <property type="nucleotide sequence ID" value="XM_009858079.1"/>
</dbReference>
<dbReference type="VEuPathDB" id="FungiDB:NEUTE1DRAFT_118914"/>
<dbReference type="EMBL" id="GL891382">
    <property type="protein sequence ID" value="EGO52745.1"/>
    <property type="molecule type" value="Genomic_DNA"/>
</dbReference>
<gene>
    <name evidence="1" type="ORF">NEUTE1DRAFT_118914</name>
</gene>
<dbReference type="AlphaFoldDB" id="F8N4W1"/>
<protein>
    <submittedName>
        <fullName evidence="1">Uncharacterized protein</fullName>
    </submittedName>
</protein>
<sequence>MERCCDLKLFNMEEGAEILREIPKPQQAAFLHPSHGHPYPWRTPKDPAYSDPVIARLLAGTSGRGSSMYAM</sequence>
<reference evidence="2" key="1">
    <citation type="journal article" date="2011" name="Genetics">
        <title>Massive changes in genome architecture accompany the transition to self-fertility in the filamentous fungus Neurospora tetrasperma.</title>
        <authorList>
            <person name="Ellison C.E."/>
            <person name="Stajich J.E."/>
            <person name="Jacobson D.J."/>
            <person name="Natvig D.O."/>
            <person name="Lapidus A."/>
            <person name="Foster B."/>
            <person name="Aerts A."/>
            <person name="Riley R."/>
            <person name="Lindquist E.A."/>
            <person name="Grigoriev I.V."/>
            <person name="Taylor J.W."/>
        </authorList>
    </citation>
    <scope>NUCLEOTIDE SEQUENCE [LARGE SCALE GENOMIC DNA]</scope>
    <source>
        <strain evidence="2">FGSC 2508 / P0657</strain>
    </source>
</reference>
<accession>F8N4W1</accession>
<evidence type="ECO:0000313" key="1">
    <source>
        <dbReference type="EMBL" id="EGO52745.1"/>
    </source>
</evidence>
<dbReference type="GeneID" id="20823687"/>
<proteinExistence type="predicted"/>
<organism evidence="1 2">
    <name type="scientific">Neurospora tetrasperma (strain FGSC 2508 / ATCC MYA-4615 / P0657)</name>
    <dbReference type="NCBI Taxonomy" id="510951"/>
    <lineage>
        <taxon>Eukaryota</taxon>
        <taxon>Fungi</taxon>
        <taxon>Dikarya</taxon>
        <taxon>Ascomycota</taxon>
        <taxon>Pezizomycotina</taxon>
        <taxon>Sordariomycetes</taxon>
        <taxon>Sordariomycetidae</taxon>
        <taxon>Sordariales</taxon>
        <taxon>Sordariaceae</taxon>
        <taxon>Neurospora</taxon>
    </lineage>
</organism>
<dbReference type="Proteomes" id="UP000008065">
    <property type="component" value="Unassembled WGS sequence"/>
</dbReference>
<evidence type="ECO:0000313" key="2">
    <source>
        <dbReference type="Proteomes" id="UP000008065"/>
    </source>
</evidence>